<comment type="caution">
    <text evidence="14">The sequence shown here is derived from an EMBL/GenBank/DDBJ whole genome shotgun (WGS) entry which is preliminary data.</text>
</comment>
<name>A0A7W6D4K3_9HYPH</name>
<dbReference type="InterPro" id="IPR039426">
    <property type="entry name" value="TonB-dep_rcpt-like"/>
</dbReference>
<dbReference type="PROSITE" id="PS52016">
    <property type="entry name" value="TONB_DEPENDENT_REC_3"/>
    <property type="match status" value="1"/>
</dbReference>
<sequence length="641" mass="69645">MDDAAELEEISVTANRIAGPQAAIGSAVSSISGKELEQRQIRVVSDVLRELPGVAVNRTGPVGALTQIRIRGSEGNQTLVIIDGIRMNDPGTSAEFDFANLLNLEVERVDVLRGPQSALYGSDAIGGVISIVTRKGEPGPTRFRASIEGGSFNTVTGTASVSGGTEAYDYLIAGQGFSTRGVSTAKRFDAYAPPGSLDRDGYRSGTGLAKVSVRPTENVEFTGVARYTEFDADRDGFGAASDGYPFAAAVDNRDTEKGKQFFGRAQARATLLDGAWDHVLGMSYTRQDRRSFDGTDLKTYASLGEMTRFDYQTNIRFQTGGALPASHVLTFGADHTRDAVKSFTAFPFPADAPNPLRKHIDNAGLVGQYQIGFFEKLFVTGSIRQDFNDRFDEATTYRVASAYTFDHTKTKLRASWGTGVKNPTTFELFGFSGNFVPNGDLKPERGEGWDVGFDQPLWSDRIVVDATYFQQRVRDLISSETVADPGDPTGFVNRPINVPGTSKIDGVELGLTVRPIDGLTLRAAYTFTDGEDATGATLVRRPRHVASFNANYAFFEGRANVNLGVVHNGRQRDFAYDATTYARTSVPLKAYTLVNVAASYKVTENAEVYGRVENLFDRKYEEVLTYDAPGRGAYGGLKLSF</sequence>
<dbReference type="InterPro" id="IPR012910">
    <property type="entry name" value="Plug_dom"/>
</dbReference>
<dbReference type="PANTHER" id="PTHR30069">
    <property type="entry name" value="TONB-DEPENDENT OUTER MEMBRANE RECEPTOR"/>
    <property type="match status" value="1"/>
</dbReference>
<dbReference type="Pfam" id="PF00593">
    <property type="entry name" value="TonB_dep_Rec_b-barrel"/>
    <property type="match status" value="1"/>
</dbReference>
<feature type="domain" description="TonB-dependent receptor-like beta-barrel" evidence="12">
    <location>
        <begin position="217"/>
        <end position="615"/>
    </location>
</feature>
<dbReference type="Gene3D" id="2.40.170.20">
    <property type="entry name" value="TonB-dependent receptor, beta-barrel domain"/>
    <property type="match status" value="1"/>
</dbReference>
<dbReference type="PANTHER" id="PTHR30069:SF29">
    <property type="entry name" value="HEMOGLOBIN AND HEMOGLOBIN-HAPTOGLOBIN-BINDING PROTEIN 1-RELATED"/>
    <property type="match status" value="1"/>
</dbReference>
<dbReference type="Pfam" id="PF07715">
    <property type="entry name" value="Plug"/>
    <property type="match status" value="1"/>
</dbReference>
<dbReference type="RefSeq" id="WP_183396060.1">
    <property type="nucleotide sequence ID" value="NZ_JACIDR010000005.1"/>
</dbReference>
<keyword evidence="8" id="KW-0675">Receptor</keyword>
<accession>A0A7W6D4K3</accession>
<dbReference type="Gene3D" id="2.170.130.10">
    <property type="entry name" value="TonB-dependent receptor, plug domain"/>
    <property type="match status" value="1"/>
</dbReference>
<gene>
    <name evidence="14" type="ORF">GGR24_002886</name>
</gene>
<evidence type="ECO:0000256" key="1">
    <source>
        <dbReference type="ARBA" id="ARBA00004571"/>
    </source>
</evidence>
<dbReference type="InterPro" id="IPR036942">
    <property type="entry name" value="Beta-barrel_TonB_sf"/>
</dbReference>
<evidence type="ECO:0000259" key="12">
    <source>
        <dbReference type="Pfam" id="PF00593"/>
    </source>
</evidence>
<evidence type="ECO:0000256" key="8">
    <source>
        <dbReference type="ARBA" id="ARBA00023170"/>
    </source>
</evidence>
<dbReference type="EMBL" id="JACIDR010000005">
    <property type="protein sequence ID" value="MBB3974205.1"/>
    <property type="molecule type" value="Genomic_DNA"/>
</dbReference>
<feature type="domain" description="TonB-dependent receptor plug" evidence="13">
    <location>
        <begin position="23"/>
        <end position="128"/>
    </location>
</feature>
<dbReference type="InterPro" id="IPR000531">
    <property type="entry name" value="Beta-barrel_TonB"/>
</dbReference>
<dbReference type="AlphaFoldDB" id="A0A7W6D4K3"/>
<keyword evidence="4 10" id="KW-0812">Transmembrane</keyword>
<dbReference type="GO" id="GO:0044718">
    <property type="term" value="P:siderophore transmembrane transport"/>
    <property type="evidence" value="ECO:0007669"/>
    <property type="project" value="TreeGrafter"/>
</dbReference>
<keyword evidence="6 11" id="KW-0798">TonB box</keyword>
<keyword evidence="2 10" id="KW-0813">Transport</keyword>
<protein>
    <submittedName>
        <fullName evidence="14">Vitamin B12 transporter</fullName>
    </submittedName>
</protein>
<proteinExistence type="inferred from homology"/>
<evidence type="ECO:0000313" key="14">
    <source>
        <dbReference type="EMBL" id="MBB3974205.1"/>
    </source>
</evidence>
<keyword evidence="5" id="KW-0732">Signal</keyword>
<dbReference type="Proteomes" id="UP000528964">
    <property type="component" value="Unassembled WGS sequence"/>
</dbReference>
<evidence type="ECO:0000256" key="5">
    <source>
        <dbReference type="ARBA" id="ARBA00022729"/>
    </source>
</evidence>
<keyword evidence="7 10" id="KW-0472">Membrane</keyword>
<keyword evidence="3 10" id="KW-1134">Transmembrane beta strand</keyword>
<keyword evidence="15" id="KW-1185">Reference proteome</keyword>
<organism evidence="14 15">
    <name type="scientific">Hansschlegelia beijingensis</name>
    <dbReference type="NCBI Taxonomy" id="1133344"/>
    <lineage>
        <taxon>Bacteria</taxon>
        <taxon>Pseudomonadati</taxon>
        <taxon>Pseudomonadota</taxon>
        <taxon>Alphaproteobacteria</taxon>
        <taxon>Hyphomicrobiales</taxon>
        <taxon>Methylopilaceae</taxon>
        <taxon>Hansschlegelia</taxon>
    </lineage>
</organism>
<dbReference type="CDD" id="cd01347">
    <property type="entry name" value="ligand_gated_channel"/>
    <property type="match status" value="1"/>
</dbReference>
<evidence type="ECO:0000256" key="6">
    <source>
        <dbReference type="ARBA" id="ARBA00023077"/>
    </source>
</evidence>
<evidence type="ECO:0000313" key="15">
    <source>
        <dbReference type="Proteomes" id="UP000528964"/>
    </source>
</evidence>
<dbReference type="GO" id="GO:0009279">
    <property type="term" value="C:cell outer membrane"/>
    <property type="evidence" value="ECO:0007669"/>
    <property type="project" value="UniProtKB-SubCell"/>
</dbReference>
<evidence type="ECO:0000256" key="4">
    <source>
        <dbReference type="ARBA" id="ARBA00022692"/>
    </source>
</evidence>
<keyword evidence="9 10" id="KW-0998">Cell outer membrane</keyword>
<evidence type="ECO:0000256" key="7">
    <source>
        <dbReference type="ARBA" id="ARBA00023136"/>
    </source>
</evidence>
<evidence type="ECO:0000256" key="2">
    <source>
        <dbReference type="ARBA" id="ARBA00022448"/>
    </source>
</evidence>
<comment type="subcellular location">
    <subcellularLocation>
        <location evidence="1 10">Cell outer membrane</location>
        <topology evidence="1 10">Multi-pass membrane protein</topology>
    </subcellularLocation>
</comment>
<dbReference type="InterPro" id="IPR037066">
    <property type="entry name" value="Plug_dom_sf"/>
</dbReference>
<dbReference type="GO" id="GO:0015344">
    <property type="term" value="F:siderophore uptake transmembrane transporter activity"/>
    <property type="evidence" value="ECO:0007669"/>
    <property type="project" value="TreeGrafter"/>
</dbReference>
<dbReference type="SUPFAM" id="SSF56935">
    <property type="entry name" value="Porins"/>
    <property type="match status" value="1"/>
</dbReference>
<evidence type="ECO:0000256" key="11">
    <source>
        <dbReference type="RuleBase" id="RU003357"/>
    </source>
</evidence>
<evidence type="ECO:0000256" key="10">
    <source>
        <dbReference type="PROSITE-ProRule" id="PRU01360"/>
    </source>
</evidence>
<evidence type="ECO:0000256" key="9">
    <source>
        <dbReference type="ARBA" id="ARBA00023237"/>
    </source>
</evidence>
<comment type="similarity">
    <text evidence="10 11">Belongs to the TonB-dependent receptor family.</text>
</comment>
<evidence type="ECO:0000259" key="13">
    <source>
        <dbReference type="Pfam" id="PF07715"/>
    </source>
</evidence>
<reference evidence="14 15" key="1">
    <citation type="submission" date="2020-08" db="EMBL/GenBank/DDBJ databases">
        <title>Genomic Encyclopedia of Type Strains, Phase IV (KMG-IV): sequencing the most valuable type-strain genomes for metagenomic binning, comparative biology and taxonomic classification.</title>
        <authorList>
            <person name="Goeker M."/>
        </authorList>
    </citation>
    <scope>NUCLEOTIDE SEQUENCE [LARGE SCALE GENOMIC DNA]</scope>
    <source>
        <strain evidence="14 15">DSM 25481</strain>
    </source>
</reference>
<evidence type="ECO:0000256" key="3">
    <source>
        <dbReference type="ARBA" id="ARBA00022452"/>
    </source>
</evidence>